<proteinExistence type="predicted"/>
<dbReference type="OrthoDB" id="8443503at2"/>
<evidence type="ECO:0000313" key="2">
    <source>
        <dbReference type="EMBL" id="KTC94222.1"/>
    </source>
</evidence>
<keyword evidence="1" id="KW-1133">Transmembrane helix</keyword>
<comment type="caution">
    <text evidence="2">The sequence shown here is derived from an EMBL/GenBank/DDBJ whole genome shotgun (WGS) entry which is preliminary data.</text>
</comment>
<dbReference type="EMBL" id="LNYA01000034">
    <property type="protein sequence ID" value="KTC94222.1"/>
    <property type="molecule type" value="Genomic_DNA"/>
</dbReference>
<keyword evidence="1" id="KW-0472">Membrane</keyword>
<dbReference type="InterPro" id="IPR022266">
    <property type="entry name" value="DtrJ-like"/>
</dbReference>
<organism evidence="2 3">
    <name type="scientific">Legionella erythra</name>
    <dbReference type="NCBI Taxonomy" id="448"/>
    <lineage>
        <taxon>Bacteria</taxon>
        <taxon>Pseudomonadati</taxon>
        <taxon>Pseudomonadota</taxon>
        <taxon>Gammaproteobacteria</taxon>
        <taxon>Legionellales</taxon>
        <taxon>Legionellaceae</taxon>
        <taxon>Legionella</taxon>
    </lineage>
</organism>
<keyword evidence="3" id="KW-1185">Reference proteome</keyword>
<dbReference type="STRING" id="448.Lery_2389"/>
<evidence type="ECO:0008006" key="4">
    <source>
        <dbReference type="Google" id="ProtNLM"/>
    </source>
</evidence>
<dbReference type="RefSeq" id="WP_058527499.1">
    <property type="nucleotide sequence ID" value="NZ_CAAAHY010000003.1"/>
</dbReference>
<sequence>MAIKQYSRQMTLQLTLVLFLGWLALIIWAVSQWLLHGYPFAFDKVNVLVNTQREAITPVYQGSLLATLPLDAKPSWTLTIPYLNKLAINDFAADLLEKSQQFFQLVLLSSQCLLIKLIILFAAMPLFALTMVAGLVDGLNQRAIRTACLGRESSYVFHRLNHYLKKLLVILLMLWLALPVSITPAYVFVPISLLMGLMVAMTASRFKKYL</sequence>
<accession>A0A0W0TF68</accession>
<dbReference type="Proteomes" id="UP000054773">
    <property type="component" value="Unassembled WGS sequence"/>
</dbReference>
<reference evidence="2 3" key="1">
    <citation type="submission" date="2015-11" db="EMBL/GenBank/DDBJ databases">
        <title>Genomic analysis of 38 Legionella species identifies large and diverse effector repertoires.</title>
        <authorList>
            <person name="Burstein D."/>
            <person name="Amaro F."/>
            <person name="Zusman T."/>
            <person name="Lifshitz Z."/>
            <person name="Cohen O."/>
            <person name="Gilbert J.A."/>
            <person name="Pupko T."/>
            <person name="Shuman H.A."/>
            <person name="Segal G."/>
        </authorList>
    </citation>
    <scope>NUCLEOTIDE SEQUENCE [LARGE SCALE GENOMIC DNA]</scope>
    <source>
        <strain evidence="2 3">SE-32A-C8</strain>
    </source>
</reference>
<dbReference type="Pfam" id="PF14348">
    <property type="entry name" value="DtrJ-like"/>
    <property type="match status" value="1"/>
</dbReference>
<evidence type="ECO:0000256" key="1">
    <source>
        <dbReference type="SAM" id="Phobius"/>
    </source>
</evidence>
<feature type="transmembrane region" description="Helical" evidence="1">
    <location>
        <begin position="163"/>
        <end position="182"/>
    </location>
</feature>
<feature type="transmembrane region" description="Helical" evidence="1">
    <location>
        <begin position="113"/>
        <end position="136"/>
    </location>
</feature>
<name>A0A0W0TF68_LEGER</name>
<feature type="transmembrane region" description="Helical" evidence="1">
    <location>
        <begin position="12"/>
        <end position="35"/>
    </location>
</feature>
<dbReference type="PATRIC" id="fig|448.7.peg.2509"/>
<gene>
    <name evidence="2" type="ORF">Lery_2389</name>
</gene>
<keyword evidence="1" id="KW-0812">Transmembrane</keyword>
<dbReference type="NCBIfam" id="TIGR03747">
    <property type="entry name" value="conj_TIGR03747"/>
    <property type="match status" value="1"/>
</dbReference>
<dbReference type="AlphaFoldDB" id="A0A0W0TF68"/>
<evidence type="ECO:0000313" key="3">
    <source>
        <dbReference type="Proteomes" id="UP000054773"/>
    </source>
</evidence>
<protein>
    <recommendedName>
        <fullName evidence="4">Fe2+/Zn2+ uptake regulation protein</fullName>
    </recommendedName>
</protein>